<protein>
    <recommendedName>
        <fullName evidence="11">(E)-beta-ocimene synthase</fullName>
        <ecNumber evidence="10">4.2.3.105</ecNumber>
        <ecNumber evidence="9">4.2.3.106</ecNumber>
    </recommendedName>
</protein>
<dbReference type="GO" id="GO:0080027">
    <property type="term" value="P:response to herbivore"/>
    <property type="evidence" value="ECO:0007669"/>
    <property type="project" value="UniProtKB-ARBA"/>
</dbReference>
<comment type="cofactor">
    <cofactor evidence="1">
        <name>Mg(2+)</name>
        <dbReference type="ChEBI" id="CHEBI:18420"/>
    </cofactor>
</comment>
<dbReference type="GO" id="GO:0000287">
    <property type="term" value="F:magnesium ion binding"/>
    <property type="evidence" value="ECO:0007669"/>
    <property type="project" value="InterPro"/>
</dbReference>
<gene>
    <name evidence="14" type="ORF">KIW84_075318</name>
</gene>
<dbReference type="SFLD" id="SFLDS00005">
    <property type="entry name" value="Isoprenoid_Synthase_Type_I"/>
    <property type="match status" value="1"/>
</dbReference>
<evidence type="ECO:0000256" key="3">
    <source>
        <dbReference type="ARBA" id="ARBA00022723"/>
    </source>
</evidence>
<proteinExistence type="predicted"/>
<dbReference type="EC" id="4.2.3.106" evidence="9"/>
<dbReference type="Proteomes" id="UP001058974">
    <property type="component" value="Chromosome 7"/>
</dbReference>
<dbReference type="GO" id="GO:0009570">
    <property type="term" value="C:chloroplast stroma"/>
    <property type="evidence" value="ECO:0007669"/>
    <property type="project" value="UniProtKB-SubCell"/>
</dbReference>
<comment type="caution">
    <text evidence="14">The sequence shown here is derived from an EMBL/GenBank/DDBJ whole genome shotgun (WGS) entry which is preliminary data.</text>
</comment>
<evidence type="ECO:0000259" key="13">
    <source>
        <dbReference type="Pfam" id="PF03936"/>
    </source>
</evidence>
<dbReference type="GO" id="GO:0009611">
    <property type="term" value="P:response to wounding"/>
    <property type="evidence" value="ECO:0007669"/>
    <property type="project" value="UniProtKB-ARBA"/>
</dbReference>
<dbReference type="EMBL" id="JAMSHJ010000007">
    <property type="protein sequence ID" value="KAI5389948.1"/>
    <property type="molecule type" value="Genomic_DNA"/>
</dbReference>
<evidence type="ECO:0000259" key="12">
    <source>
        <dbReference type="Pfam" id="PF01397"/>
    </source>
</evidence>
<evidence type="ECO:0000256" key="4">
    <source>
        <dbReference type="ARBA" id="ARBA00022821"/>
    </source>
</evidence>
<feature type="domain" description="Terpene synthase N-terminal" evidence="12">
    <location>
        <begin position="4"/>
        <end position="141"/>
    </location>
</feature>
<keyword evidence="6" id="KW-0456">Lyase</keyword>
<dbReference type="SUPFAM" id="SSF48576">
    <property type="entry name" value="Terpenoid synthases"/>
    <property type="match status" value="1"/>
</dbReference>
<dbReference type="PANTHER" id="PTHR31225">
    <property type="entry name" value="OS04G0344100 PROTEIN-RELATED"/>
    <property type="match status" value="1"/>
</dbReference>
<evidence type="ECO:0000256" key="6">
    <source>
        <dbReference type="ARBA" id="ARBA00023239"/>
    </source>
</evidence>
<evidence type="ECO:0000256" key="5">
    <source>
        <dbReference type="ARBA" id="ARBA00022842"/>
    </source>
</evidence>
<dbReference type="Gramene" id="Psat07G0531800-T1">
    <property type="protein sequence ID" value="KAI5389948.1"/>
    <property type="gene ID" value="KIW84_075318"/>
</dbReference>
<dbReference type="Pfam" id="PF01397">
    <property type="entry name" value="Terpene_synth"/>
    <property type="match status" value="1"/>
</dbReference>
<dbReference type="InterPro" id="IPR008930">
    <property type="entry name" value="Terpenoid_cyclase/PrenylTrfase"/>
</dbReference>
<reference evidence="14 15" key="1">
    <citation type="journal article" date="2022" name="Nat. Genet.">
        <title>Improved pea reference genome and pan-genome highlight genomic features and evolutionary characteristics.</title>
        <authorList>
            <person name="Yang T."/>
            <person name="Liu R."/>
            <person name="Luo Y."/>
            <person name="Hu S."/>
            <person name="Wang D."/>
            <person name="Wang C."/>
            <person name="Pandey M.K."/>
            <person name="Ge S."/>
            <person name="Xu Q."/>
            <person name="Li N."/>
            <person name="Li G."/>
            <person name="Huang Y."/>
            <person name="Saxena R.K."/>
            <person name="Ji Y."/>
            <person name="Li M."/>
            <person name="Yan X."/>
            <person name="He Y."/>
            <person name="Liu Y."/>
            <person name="Wang X."/>
            <person name="Xiang C."/>
            <person name="Varshney R.K."/>
            <person name="Ding H."/>
            <person name="Gao S."/>
            <person name="Zong X."/>
        </authorList>
    </citation>
    <scope>NUCLEOTIDE SEQUENCE [LARGE SCALE GENOMIC DNA]</scope>
    <source>
        <strain evidence="14 15">cv. Zhongwan 6</strain>
    </source>
</reference>
<dbReference type="SUPFAM" id="SSF48239">
    <property type="entry name" value="Terpenoid cyclases/Protein prenyltransferases"/>
    <property type="match status" value="1"/>
</dbReference>
<dbReference type="GO" id="GO:0006952">
    <property type="term" value="P:defense response"/>
    <property type="evidence" value="ECO:0007669"/>
    <property type="project" value="UniProtKB-KW"/>
</dbReference>
<dbReference type="Gene3D" id="1.50.10.130">
    <property type="entry name" value="Terpene synthase, N-terminal domain"/>
    <property type="match status" value="1"/>
</dbReference>
<dbReference type="InterPro" id="IPR005630">
    <property type="entry name" value="Terpene_synthase_metal-bd"/>
</dbReference>
<keyword evidence="3" id="KW-0479">Metal-binding</keyword>
<dbReference type="PANTHER" id="PTHR31225:SF252">
    <property type="entry name" value="TERPENE SYNTHASE 12-RELATED"/>
    <property type="match status" value="1"/>
</dbReference>
<evidence type="ECO:0000256" key="8">
    <source>
        <dbReference type="ARBA" id="ARBA00052932"/>
    </source>
</evidence>
<dbReference type="GO" id="GO:0010333">
    <property type="term" value="F:terpene synthase activity"/>
    <property type="evidence" value="ECO:0007669"/>
    <property type="project" value="InterPro"/>
</dbReference>
<organism evidence="14 15">
    <name type="scientific">Pisum sativum</name>
    <name type="common">Garden pea</name>
    <name type="synonym">Lathyrus oleraceus</name>
    <dbReference type="NCBI Taxonomy" id="3888"/>
    <lineage>
        <taxon>Eukaryota</taxon>
        <taxon>Viridiplantae</taxon>
        <taxon>Streptophyta</taxon>
        <taxon>Embryophyta</taxon>
        <taxon>Tracheophyta</taxon>
        <taxon>Spermatophyta</taxon>
        <taxon>Magnoliopsida</taxon>
        <taxon>eudicotyledons</taxon>
        <taxon>Gunneridae</taxon>
        <taxon>Pentapetalae</taxon>
        <taxon>rosids</taxon>
        <taxon>fabids</taxon>
        <taxon>Fabales</taxon>
        <taxon>Fabaceae</taxon>
        <taxon>Papilionoideae</taxon>
        <taxon>50 kb inversion clade</taxon>
        <taxon>NPAAA clade</taxon>
        <taxon>Hologalegina</taxon>
        <taxon>IRL clade</taxon>
        <taxon>Fabeae</taxon>
        <taxon>Lathyrus</taxon>
    </lineage>
</organism>
<keyword evidence="15" id="KW-1185">Reference proteome</keyword>
<evidence type="ECO:0000256" key="2">
    <source>
        <dbReference type="ARBA" id="ARBA00004470"/>
    </source>
</evidence>
<dbReference type="CDD" id="cd00684">
    <property type="entry name" value="Terpene_cyclase_plant_C1"/>
    <property type="match status" value="1"/>
</dbReference>
<accession>A0A9D5A0X0</accession>
<dbReference type="Gene3D" id="1.10.600.10">
    <property type="entry name" value="Farnesyl Diphosphate Synthase"/>
    <property type="match status" value="1"/>
</dbReference>
<dbReference type="InterPro" id="IPR008949">
    <property type="entry name" value="Isoprenoid_synthase_dom_sf"/>
</dbReference>
<dbReference type="InterPro" id="IPR044814">
    <property type="entry name" value="Terpene_cyclase_plant_C1"/>
</dbReference>
<comment type="subcellular location">
    <subcellularLocation>
        <location evidence="2">Plastid</location>
        <location evidence="2">Chloroplast stroma</location>
    </subcellularLocation>
</comment>
<sequence>MINDENVEILELLENVKRLGLSYHFEKEIREALDRFLSLEKYGDIVIEESLHKTTLKFRLLREYGYHVSPDIFEKFKDDNGNFKACLMKDIKGMLSLYEASFMSYEGEKILDEANSFTSFNLRQGIHDDESSFVFEEMNHSLELPLHRRFQRLEARWYIESYKNRKDANKVLLEAAKLEFNIVQSNIQQDLIEMLRWWKGMGLAPKLSFSRDRLMECFFWAVGVAPLEPKFSNLRKSLTKVVYLITLIDDIYDVYGTLDELELFTTAVESWDINALKILPEYMKIFFLALYNTVNELAYDALKEKGHDILPYLVKAWSDMLKAFVQEAKWCNDKHMPKFDDYLNNAWVSVSGVVLLTHAYFLLNHSTTKEEFEYLENCHLLLQRPSIIFRLCNDLATSSAELQRGEASNSIMCYMKENGVSEMVAHKYIHNLLNETWKKMNKDRVIYSTFSKYFLETLTNLARISHCTYQYGDGHGAPNTLSKNQIKELILEPIN</sequence>
<evidence type="ECO:0000313" key="15">
    <source>
        <dbReference type="Proteomes" id="UP001058974"/>
    </source>
</evidence>
<dbReference type="InterPro" id="IPR034741">
    <property type="entry name" value="Terpene_cyclase-like_1_C"/>
</dbReference>
<dbReference type="AlphaFoldDB" id="A0A9D5A0X0"/>
<dbReference type="EC" id="4.2.3.105" evidence="10"/>
<evidence type="ECO:0000256" key="1">
    <source>
        <dbReference type="ARBA" id="ARBA00001946"/>
    </source>
</evidence>
<dbReference type="FunFam" id="1.50.10.130:FF:000001">
    <property type="entry name" value="Isoprene synthase, chloroplastic"/>
    <property type="match status" value="1"/>
</dbReference>
<keyword evidence="4" id="KW-0611">Plant defense</keyword>
<dbReference type="SFLD" id="SFLDG01019">
    <property type="entry name" value="Terpene_Cyclase_Like_1_C_Termi"/>
    <property type="match status" value="1"/>
</dbReference>
<evidence type="ECO:0000256" key="9">
    <source>
        <dbReference type="ARBA" id="ARBA00067060"/>
    </source>
</evidence>
<dbReference type="InterPro" id="IPR050148">
    <property type="entry name" value="Terpene_synthase-like"/>
</dbReference>
<name>A0A9D5A0X0_PEA</name>
<dbReference type="InterPro" id="IPR036965">
    <property type="entry name" value="Terpene_synth_N_sf"/>
</dbReference>
<dbReference type="Pfam" id="PF03936">
    <property type="entry name" value="Terpene_synth_C"/>
    <property type="match status" value="1"/>
</dbReference>
<dbReference type="GO" id="GO:0034768">
    <property type="term" value="F:(E)-beta-ocimene synthase activity"/>
    <property type="evidence" value="ECO:0007669"/>
    <property type="project" value="UniProtKB-EC"/>
</dbReference>
<dbReference type="FunFam" id="1.10.600.10:FF:000007">
    <property type="entry name" value="Isoprene synthase, chloroplastic"/>
    <property type="match status" value="1"/>
</dbReference>
<comment type="catalytic activity">
    <reaction evidence="8">
        <text>(2E)-geranyl diphosphate = tricyclene + diphosphate</text>
        <dbReference type="Rhea" id="RHEA:32687"/>
        <dbReference type="ChEBI" id="CHEBI:33019"/>
        <dbReference type="ChEBI" id="CHEBI:58057"/>
        <dbReference type="ChEBI" id="CHEBI:64266"/>
        <dbReference type="EC" id="4.2.3.105"/>
    </reaction>
</comment>
<dbReference type="GO" id="GO:0016102">
    <property type="term" value="P:diterpenoid biosynthetic process"/>
    <property type="evidence" value="ECO:0007669"/>
    <property type="project" value="InterPro"/>
</dbReference>
<evidence type="ECO:0000313" key="14">
    <source>
        <dbReference type="EMBL" id="KAI5389948.1"/>
    </source>
</evidence>
<evidence type="ECO:0000256" key="11">
    <source>
        <dbReference type="ARBA" id="ARBA00079290"/>
    </source>
</evidence>
<comment type="catalytic activity">
    <reaction evidence="7">
        <text>(2E)-geranyl diphosphate = (E)-beta-ocimene + diphosphate</text>
        <dbReference type="Rhea" id="RHEA:32691"/>
        <dbReference type="ChEBI" id="CHEBI:33019"/>
        <dbReference type="ChEBI" id="CHEBI:58057"/>
        <dbReference type="ChEBI" id="CHEBI:64280"/>
        <dbReference type="EC" id="4.2.3.106"/>
    </reaction>
</comment>
<dbReference type="GO" id="GO:0102701">
    <property type="term" value="F:tricyclene synthase activity"/>
    <property type="evidence" value="ECO:0007669"/>
    <property type="project" value="UniProtKB-EC"/>
</dbReference>
<evidence type="ECO:0000256" key="10">
    <source>
        <dbReference type="ARBA" id="ARBA00067061"/>
    </source>
</evidence>
<feature type="domain" description="Terpene synthase metal-binding" evidence="13">
    <location>
        <begin position="199"/>
        <end position="439"/>
    </location>
</feature>
<evidence type="ECO:0000256" key="7">
    <source>
        <dbReference type="ARBA" id="ARBA00050824"/>
    </source>
</evidence>
<keyword evidence="5" id="KW-0460">Magnesium</keyword>
<dbReference type="InterPro" id="IPR001906">
    <property type="entry name" value="Terpene_synth_N"/>
</dbReference>